<protein>
    <submittedName>
        <fullName evidence="3">Cellulosomal protein</fullName>
    </submittedName>
</protein>
<feature type="signal peptide" evidence="2">
    <location>
        <begin position="1"/>
        <end position="22"/>
    </location>
</feature>
<evidence type="ECO:0000256" key="1">
    <source>
        <dbReference type="SAM" id="MobiDB-lite"/>
    </source>
</evidence>
<gene>
    <name evidence="3" type="ORF">MEBOL_005166</name>
</gene>
<dbReference type="AlphaFoldDB" id="A0A250IKD1"/>
<evidence type="ECO:0000313" key="4">
    <source>
        <dbReference type="Proteomes" id="UP000217289"/>
    </source>
</evidence>
<dbReference type="PROSITE" id="PS51257">
    <property type="entry name" value="PROKAR_LIPOPROTEIN"/>
    <property type="match status" value="1"/>
</dbReference>
<feature type="region of interest" description="Disordered" evidence="1">
    <location>
        <begin position="140"/>
        <end position="164"/>
    </location>
</feature>
<accession>A0A250IKD1</accession>
<dbReference type="PANTHER" id="PTHR40050">
    <property type="entry name" value="INNER SPORE COAT PROTEIN H"/>
    <property type="match status" value="1"/>
</dbReference>
<reference evidence="3 4" key="1">
    <citation type="submission" date="2017-06" db="EMBL/GenBank/DDBJ databases">
        <authorList>
            <person name="Kim H.J."/>
            <person name="Triplett B.A."/>
        </authorList>
    </citation>
    <scope>NUCLEOTIDE SEQUENCE [LARGE SCALE GENOMIC DNA]</scope>
    <source>
        <strain evidence="3 4">DSM 14713</strain>
    </source>
</reference>
<feature type="compositionally biased region" description="Gly residues" evidence="1">
    <location>
        <begin position="148"/>
        <end position="163"/>
    </location>
</feature>
<dbReference type="InterPro" id="IPR014867">
    <property type="entry name" value="Spore_coat_CotH_CotH2/3/7"/>
</dbReference>
<dbReference type="KEGG" id="mbd:MEBOL_005166"/>
<dbReference type="PANTHER" id="PTHR40050:SF1">
    <property type="entry name" value="INNER SPORE COAT PROTEIN H"/>
    <property type="match status" value="1"/>
</dbReference>
<sequence>MSRSPRLGAFASLVFTFTSACGAGVERPEGWSEESHGKKASPAYDVVFPQDKVNRLDLIISPEDWQVMQDDMTGMLGAFGAGGGMGGGGGGGGPGGGGGGGAPPVELTQACEGKAAGDACTATFQGTTFTSTCTSRNNQLLCQPPRGPGGGGGGPGGGGGGPGDIVPNTPVYVPATFKFGGKTWPYVGVRMKGNSSLGETWRRGVGKLPLRLNFDKFKAEHPETDGQRFYGFEKLSLGNGAADTSLMRDKVTADVYRQFGVPAPSTGFAALYVDHGEGPQYWGLFTVDEDADNNSLLDRHFGNHDGALYEADGVGARWQAFDEESFALQKNEELGWAPVQEAIAALNADRTDAATWRANLEAKLEVTGFLRWLAINTVMQNWDAYGAMAHNYYLYSDPQDGGRLHWISWDHDRSMGEGMGRSTSVTHATTDATWPLIRFLMDDPVYAAQYRQFVLEAVDGPVTPDALQARIRSAYDTIAPWAVGDNAEQPGYTFLSTPASFETAISGTSGLLNFAAKRQADVKTALGATP</sequence>
<evidence type="ECO:0000256" key="2">
    <source>
        <dbReference type="SAM" id="SignalP"/>
    </source>
</evidence>
<organism evidence="3 4">
    <name type="scientific">Melittangium boletus DSM 14713</name>
    <dbReference type="NCBI Taxonomy" id="1294270"/>
    <lineage>
        <taxon>Bacteria</taxon>
        <taxon>Pseudomonadati</taxon>
        <taxon>Myxococcota</taxon>
        <taxon>Myxococcia</taxon>
        <taxon>Myxococcales</taxon>
        <taxon>Cystobacterineae</taxon>
        <taxon>Archangiaceae</taxon>
        <taxon>Melittangium</taxon>
    </lineage>
</organism>
<dbReference type="OrthoDB" id="3235126at2"/>
<proteinExistence type="predicted"/>
<name>A0A250IKD1_9BACT</name>
<evidence type="ECO:0000313" key="3">
    <source>
        <dbReference type="EMBL" id="ATB31703.1"/>
    </source>
</evidence>
<dbReference type="Proteomes" id="UP000217289">
    <property type="component" value="Chromosome"/>
</dbReference>
<feature type="chain" id="PRO_5012038302" evidence="2">
    <location>
        <begin position="23"/>
        <end position="530"/>
    </location>
</feature>
<dbReference type="Pfam" id="PF08757">
    <property type="entry name" value="CotH"/>
    <property type="match status" value="1"/>
</dbReference>
<dbReference type="EMBL" id="CP022163">
    <property type="protein sequence ID" value="ATB31703.1"/>
    <property type="molecule type" value="Genomic_DNA"/>
</dbReference>
<keyword evidence="2" id="KW-0732">Signal</keyword>
<dbReference type="RefSeq" id="WP_095979995.1">
    <property type="nucleotide sequence ID" value="NZ_CP022163.1"/>
</dbReference>
<keyword evidence="4" id="KW-1185">Reference proteome</keyword>